<sequence>MGQFILYKNENQTSNIVYPFFIDIQHELLADLNTRVVIPLSPLELVNKCLERLTPVIQLNQTDYVLMTHLLTSVSKKQLSESVISVESYRDVILSAVDMLVAGI</sequence>
<proteinExistence type="inferred from homology"/>
<evidence type="ECO:0000256" key="4">
    <source>
        <dbReference type="ARBA" id="ARBA00023015"/>
    </source>
</evidence>
<protein>
    <recommendedName>
        <fullName evidence="2">Toxin CcdB</fullName>
    </recommendedName>
    <alternativeName>
        <fullName evidence="7">Cytotoxic protein CcdB</fullName>
    </alternativeName>
    <alternativeName>
        <fullName evidence="6">Protein LetD</fullName>
    </alternativeName>
</protein>
<evidence type="ECO:0000256" key="2">
    <source>
        <dbReference type="ARBA" id="ARBA00015075"/>
    </source>
</evidence>
<evidence type="ECO:0000256" key="1">
    <source>
        <dbReference type="ARBA" id="ARBA00005230"/>
    </source>
</evidence>
<dbReference type="SUPFAM" id="SSF50118">
    <property type="entry name" value="Cell growth inhibitor/plasmid maintenance toxic component"/>
    <property type="match status" value="1"/>
</dbReference>
<gene>
    <name evidence="8" type="ordered locus">Thicy_0824</name>
</gene>
<evidence type="ECO:0000256" key="7">
    <source>
        <dbReference type="ARBA" id="ARBA00033135"/>
    </source>
</evidence>
<dbReference type="AlphaFoldDB" id="F6DCL0"/>
<dbReference type="GO" id="GO:0006276">
    <property type="term" value="P:plasmid maintenance"/>
    <property type="evidence" value="ECO:0007669"/>
    <property type="project" value="InterPro"/>
</dbReference>
<evidence type="ECO:0000256" key="3">
    <source>
        <dbReference type="ARBA" id="ARBA00022491"/>
    </source>
</evidence>
<dbReference type="Pfam" id="PF01845">
    <property type="entry name" value="CcdB"/>
    <property type="match status" value="1"/>
</dbReference>
<evidence type="ECO:0000313" key="9">
    <source>
        <dbReference type="Proteomes" id="UP000009232"/>
    </source>
</evidence>
<dbReference type="InterPro" id="IPR011067">
    <property type="entry name" value="Plasmid_toxin/cell-grow_inhib"/>
</dbReference>
<reference evidence="8 9" key="1">
    <citation type="submission" date="2011-05" db="EMBL/GenBank/DDBJ databases">
        <title>Complete sequence of Thioalkalimicrobium cyclicum ALM1.</title>
        <authorList>
            <consortium name="US DOE Joint Genome Institute"/>
            <person name="Lucas S."/>
            <person name="Han J."/>
            <person name="Lapidus A."/>
            <person name="Cheng J.-F."/>
            <person name="Goodwin L."/>
            <person name="Pitluck S."/>
            <person name="Peters L."/>
            <person name="Mikhailova N."/>
            <person name="Davenport K."/>
            <person name="Han C."/>
            <person name="Tapia R."/>
            <person name="Land M."/>
            <person name="Hauser L."/>
            <person name="Kyrpides N."/>
            <person name="Ivanova N."/>
            <person name="Pagani I."/>
            <person name="Kappler U."/>
            <person name="Woyke T."/>
        </authorList>
    </citation>
    <scope>NUCLEOTIDE SEQUENCE [LARGE SCALE GENOMIC DNA]</scope>
    <source>
        <strain evidence="9">DSM 14477 / JCM 11371 / ALM1</strain>
    </source>
</reference>
<dbReference type="InterPro" id="IPR002712">
    <property type="entry name" value="CcdB"/>
</dbReference>
<dbReference type="EMBL" id="CP002776">
    <property type="protein sequence ID" value="AEG31596.1"/>
    <property type="molecule type" value="Genomic_DNA"/>
</dbReference>
<dbReference type="KEGG" id="tcy:Thicy_0824"/>
<accession>F6DCL0</accession>
<dbReference type="Gene3D" id="2.30.30.110">
    <property type="match status" value="1"/>
</dbReference>
<dbReference type="GO" id="GO:0008657">
    <property type="term" value="F:DNA topoisomerase type II (double strand cut, ATP-hydrolyzing) inhibitor activity"/>
    <property type="evidence" value="ECO:0007669"/>
    <property type="project" value="InterPro"/>
</dbReference>
<keyword evidence="4" id="KW-0805">Transcription regulation</keyword>
<dbReference type="eggNOG" id="ENOG5032YCB">
    <property type="taxonomic scope" value="Bacteria"/>
</dbReference>
<comment type="similarity">
    <text evidence="1">Belongs to the CcdB toxin family.</text>
</comment>
<dbReference type="HOGENOM" id="CLU_158043_1_1_6"/>
<dbReference type="Proteomes" id="UP000009232">
    <property type="component" value="Chromosome"/>
</dbReference>
<keyword evidence="3" id="KW-0678">Repressor</keyword>
<name>F6DCL0_THICA</name>
<keyword evidence="9" id="KW-1185">Reference proteome</keyword>
<dbReference type="OrthoDB" id="9813510at2"/>
<evidence type="ECO:0000256" key="5">
    <source>
        <dbReference type="ARBA" id="ARBA00023163"/>
    </source>
</evidence>
<evidence type="ECO:0000313" key="8">
    <source>
        <dbReference type="EMBL" id="AEG31596.1"/>
    </source>
</evidence>
<dbReference type="RefSeq" id="WP_013835374.1">
    <property type="nucleotide sequence ID" value="NC_015581.1"/>
</dbReference>
<organism evidence="8 9">
    <name type="scientific">Thiomicrospira cyclica (strain DSM 14477 / JCM 11371 / ALM1)</name>
    <name type="common">Thioalkalimicrobium cyclicum</name>
    <dbReference type="NCBI Taxonomy" id="717773"/>
    <lineage>
        <taxon>Bacteria</taxon>
        <taxon>Pseudomonadati</taxon>
        <taxon>Pseudomonadota</taxon>
        <taxon>Gammaproteobacteria</taxon>
        <taxon>Thiotrichales</taxon>
        <taxon>Piscirickettsiaceae</taxon>
        <taxon>Thiomicrospira</taxon>
    </lineage>
</organism>
<keyword evidence="5" id="KW-0804">Transcription</keyword>
<evidence type="ECO:0000256" key="6">
    <source>
        <dbReference type="ARBA" id="ARBA00029628"/>
    </source>
</evidence>
<dbReference type="STRING" id="717773.Thicy_0824"/>